<evidence type="ECO:0000313" key="6">
    <source>
        <dbReference type="EMBL" id="PSR31788.1"/>
    </source>
</evidence>
<feature type="domain" description="Zinc finger DksA/TraR C4-type" evidence="5">
    <location>
        <begin position="76"/>
        <end position="111"/>
    </location>
</feature>
<keyword evidence="3" id="KW-0862">Zinc</keyword>
<organism evidence="6 7">
    <name type="scientific">Sulfobacillus benefaciens</name>
    <dbReference type="NCBI Taxonomy" id="453960"/>
    <lineage>
        <taxon>Bacteria</taxon>
        <taxon>Bacillati</taxon>
        <taxon>Bacillota</taxon>
        <taxon>Clostridia</taxon>
        <taxon>Eubacteriales</taxon>
        <taxon>Clostridiales Family XVII. Incertae Sedis</taxon>
        <taxon>Sulfobacillus</taxon>
    </lineage>
</organism>
<sequence>MGLYETKERLQEMVSRLRKQLAVEETESIHALSAYDNHPADVGTETFERELDQGLEQVLANHLREVMRALGKIEEGTYGICEDCHRPIDPARLRARPESLYCLTCQKEREQEHVSAGRRVIPMPFGDRADIHHGDVGTDGEDIWQSLAQWGSSNSPQDTPPAVDYHETYVGFDEAVSFVEQVESVVDEHHEPILDAAREKMKRQARRTDKESDEYPL</sequence>
<evidence type="ECO:0000256" key="1">
    <source>
        <dbReference type="ARBA" id="ARBA00022723"/>
    </source>
</evidence>
<accession>A0A2T2XBE7</accession>
<dbReference type="PROSITE" id="PS01102">
    <property type="entry name" value="ZF_DKSA_1"/>
    <property type="match status" value="1"/>
</dbReference>
<name>A0A2T2XBE7_9FIRM</name>
<dbReference type="Pfam" id="PF01258">
    <property type="entry name" value="zf-dskA_traR"/>
    <property type="match status" value="1"/>
</dbReference>
<dbReference type="SUPFAM" id="SSF109635">
    <property type="entry name" value="DnaK suppressor protein DksA, alpha-hairpin domain"/>
    <property type="match status" value="1"/>
</dbReference>
<dbReference type="Proteomes" id="UP000242699">
    <property type="component" value="Unassembled WGS sequence"/>
</dbReference>
<keyword evidence="1" id="KW-0479">Metal-binding</keyword>
<dbReference type="PANTHER" id="PTHR33823">
    <property type="entry name" value="RNA POLYMERASE-BINDING TRANSCRIPTION FACTOR DKSA-RELATED"/>
    <property type="match status" value="1"/>
</dbReference>
<feature type="zinc finger region" description="dksA C4-type" evidence="4">
    <location>
        <begin position="81"/>
        <end position="105"/>
    </location>
</feature>
<dbReference type="Gene3D" id="1.20.120.910">
    <property type="entry name" value="DksA, coiled-coil domain"/>
    <property type="match status" value="1"/>
</dbReference>
<keyword evidence="2" id="KW-0863">Zinc-finger</keyword>
<dbReference type="SUPFAM" id="SSF57716">
    <property type="entry name" value="Glucocorticoid receptor-like (DNA-binding domain)"/>
    <property type="match status" value="1"/>
</dbReference>
<protein>
    <submittedName>
        <fullName evidence="6">Conjugal transfer protein TraR</fullName>
    </submittedName>
</protein>
<comment type="caution">
    <text evidence="6">The sequence shown here is derived from an EMBL/GenBank/DDBJ whole genome shotgun (WGS) entry which is preliminary data.</text>
</comment>
<evidence type="ECO:0000256" key="3">
    <source>
        <dbReference type="ARBA" id="ARBA00022833"/>
    </source>
</evidence>
<evidence type="ECO:0000313" key="7">
    <source>
        <dbReference type="Proteomes" id="UP000242699"/>
    </source>
</evidence>
<gene>
    <name evidence="6" type="ORF">C7B43_00770</name>
</gene>
<reference evidence="6 7" key="1">
    <citation type="journal article" date="2014" name="BMC Genomics">
        <title>Comparison of environmental and isolate Sulfobacillus genomes reveals diverse carbon, sulfur, nitrogen, and hydrogen metabolisms.</title>
        <authorList>
            <person name="Justice N.B."/>
            <person name="Norman A."/>
            <person name="Brown C.T."/>
            <person name="Singh A."/>
            <person name="Thomas B.C."/>
            <person name="Banfield J.F."/>
        </authorList>
    </citation>
    <scope>NUCLEOTIDE SEQUENCE [LARGE SCALE GENOMIC DNA]</scope>
    <source>
        <strain evidence="6">AMDSBA1</strain>
    </source>
</reference>
<dbReference type="EMBL" id="PXYT01000001">
    <property type="protein sequence ID" value="PSR31788.1"/>
    <property type="molecule type" value="Genomic_DNA"/>
</dbReference>
<evidence type="ECO:0000259" key="5">
    <source>
        <dbReference type="Pfam" id="PF01258"/>
    </source>
</evidence>
<dbReference type="GO" id="GO:0008270">
    <property type="term" value="F:zinc ion binding"/>
    <property type="evidence" value="ECO:0007669"/>
    <property type="project" value="UniProtKB-KW"/>
</dbReference>
<dbReference type="PANTHER" id="PTHR33823:SF4">
    <property type="entry name" value="GENERAL STRESS PROTEIN 16O"/>
    <property type="match status" value="1"/>
</dbReference>
<dbReference type="AlphaFoldDB" id="A0A2T2XBE7"/>
<dbReference type="PROSITE" id="PS51128">
    <property type="entry name" value="ZF_DKSA_2"/>
    <property type="match status" value="1"/>
</dbReference>
<dbReference type="InterPro" id="IPR037187">
    <property type="entry name" value="DnaK_N"/>
</dbReference>
<evidence type="ECO:0000256" key="2">
    <source>
        <dbReference type="ARBA" id="ARBA00022771"/>
    </source>
</evidence>
<proteinExistence type="predicted"/>
<dbReference type="InterPro" id="IPR000962">
    <property type="entry name" value="Znf_DskA_TraR"/>
</dbReference>
<evidence type="ECO:0000256" key="4">
    <source>
        <dbReference type="PROSITE-ProRule" id="PRU00510"/>
    </source>
</evidence>
<dbReference type="InterPro" id="IPR020458">
    <property type="entry name" value="Znf_DskA_TraR_CS"/>
</dbReference>